<keyword evidence="3" id="KW-1185">Reference proteome</keyword>
<evidence type="ECO:0000313" key="2">
    <source>
        <dbReference type="EMBL" id="MBB5713738.1"/>
    </source>
</evidence>
<evidence type="ECO:0000259" key="1">
    <source>
        <dbReference type="Pfam" id="PF04993"/>
    </source>
</evidence>
<proteinExistence type="predicted"/>
<gene>
    <name evidence="2" type="ORF">FHS94_000557</name>
</gene>
<dbReference type="EMBL" id="JACIJK010000001">
    <property type="protein sequence ID" value="MBB5713738.1"/>
    <property type="molecule type" value="Genomic_DNA"/>
</dbReference>
<dbReference type="Pfam" id="PF04993">
    <property type="entry name" value="TfoX_N"/>
    <property type="match status" value="1"/>
</dbReference>
<dbReference type="RefSeq" id="WP_184054312.1">
    <property type="nucleotide sequence ID" value="NZ_JACIJK010000001.1"/>
</dbReference>
<evidence type="ECO:0000313" key="3">
    <source>
        <dbReference type="Proteomes" id="UP000546200"/>
    </source>
</evidence>
<reference evidence="2 3" key="1">
    <citation type="submission" date="2020-08" db="EMBL/GenBank/DDBJ databases">
        <title>Genomic Encyclopedia of Type Strains, Phase IV (KMG-IV): sequencing the most valuable type-strain genomes for metagenomic binning, comparative biology and taxonomic classification.</title>
        <authorList>
            <person name="Goeker M."/>
        </authorList>
    </citation>
    <scope>NUCLEOTIDE SEQUENCE [LARGE SCALE GENOMIC DNA]</scope>
    <source>
        <strain evidence="2 3">DSM 100044</strain>
    </source>
</reference>
<dbReference type="InterPro" id="IPR047525">
    <property type="entry name" value="TfoX-like"/>
</dbReference>
<organism evidence="2 3">
    <name type="scientific">Sphingomonas aerophila</name>
    <dbReference type="NCBI Taxonomy" id="1344948"/>
    <lineage>
        <taxon>Bacteria</taxon>
        <taxon>Pseudomonadati</taxon>
        <taxon>Pseudomonadota</taxon>
        <taxon>Alphaproteobacteria</taxon>
        <taxon>Sphingomonadales</taxon>
        <taxon>Sphingomonadaceae</taxon>
        <taxon>Sphingomonas</taxon>
    </lineage>
</organism>
<dbReference type="AlphaFoldDB" id="A0A7W9EUR0"/>
<dbReference type="Gene3D" id="3.30.1460.30">
    <property type="entry name" value="YgaC/TfoX-N like chaperone"/>
    <property type="match status" value="1"/>
</dbReference>
<dbReference type="SUPFAM" id="SSF159894">
    <property type="entry name" value="YgaC/TfoX-N like"/>
    <property type="match status" value="1"/>
</dbReference>
<accession>A0A7W9EUR0</accession>
<dbReference type="InterPro" id="IPR007076">
    <property type="entry name" value="TfoX_N"/>
</dbReference>
<dbReference type="PANTHER" id="PTHR36121">
    <property type="entry name" value="PROTEIN SXY"/>
    <property type="match status" value="1"/>
</dbReference>
<dbReference type="Proteomes" id="UP000546200">
    <property type="component" value="Unassembled WGS sequence"/>
</dbReference>
<name>A0A7W9EUR0_9SPHN</name>
<protein>
    <submittedName>
        <fullName evidence="2">DNA transformation protein</fullName>
    </submittedName>
</protein>
<feature type="domain" description="TfoX N-terminal" evidence="1">
    <location>
        <begin position="11"/>
        <end position="103"/>
    </location>
</feature>
<dbReference type="PANTHER" id="PTHR36121:SF1">
    <property type="entry name" value="PROTEIN SXY"/>
    <property type="match status" value="1"/>
</dbReference>
<comment type="caution">
    <text evidence="2">The sequence shown here is derived from an EMBL/GenBank/DDBJ whole genome shotgun (WGS) entry which is preliminary data.</text>
</comment>
<sequence length="114" mass="12480">MDTGLLDWVGEAMAPVGNVSYRAMMGGAMVYCDGTVFAIVAADELWFKLDDQGAAAFDAAGCERFSYTDKNGRVATMRYARAPDECLDDADALRHWGILALEAGRRAPVRARRR</sequence>